<keyword evidence="3 9" id="KW-0813">Transport</keyword>
<keyword evidence="5 9" id="KW-0256">Endoplasmic reticulum</keyword>
<dbReference type="EMBL" id="JAQQWP010000002">
    <property type="protein sequence ID" value="KAK8130216.1"/>
    <property type="molecule type" value="Genomic_DNA"/>
</dbReference>
<dbReference type="PANTHER" id="PTHR42650">
    <property type="entry name" value="TAIL-ANCHORED PROTEIN INSERTION RECEPTOR WRB"/>
    <property type="match status" value="1"/>
</dbReference>
<dbReference type="PANTHER" id="PTHR42650:SF1">
    <property type="entry name" value="GUIDED ENTRY OF TAIL-ANCHORED PROTEINS FACTOR 1"/>
    <property type="match status" value="1"/>
</dbReference>
<dbReference type="InterPro" id="IPR029012">
    <property type="entry name" value="Helix_hairpin_bin_sf"/>
</dbReference>
<evidence type="ECO:0000256" key="11">
    <source>
        <dbReference type="SAM" id="SignalP"/>
    </source>
</evidence>
<dbReference type="FunFam" id="1.10.287.660:FF:000006">
    <property type="entry name" value="Protein GET1"/>
    <property type="match status" value="1"/>
</dbReference>
<protein>
    <submittedName>
        <fullName evidence="12">GET complex subunit g.t1.c1</fullName>
    </submittedName>
</protein>
<evidence type="ECO:0000256" key="4">
    <source>
        <dbReference type="ARBA" id="ARBA00022692"/>
    </source>
</evidence>
<gene>
    <name evidence="9" type="primary">GET1</name>
    <name evidence="12" type="ORF">PG999_002596</name>
</gene>
<feature type="topological domain" description="Cytoplasmic" evidence="9">
    <location>
        <begin position="173"/>
        <end position="214"/>
    </location>
</feature>
<dbReference type="GO" id="GO:0071816">
    <property type="term" value="P:tail-anchored membrane protein insertion into ER membrane"/>
    <property type="evidence" value="ECO:0007669"/>
    <property type="project" value="InterPro"/>
</dbReference>
<feature type="topological domain" description="Lumenal" evidence="9">
    <location>
        <begin position="1"/>
        <end position="4"/>
    </location>
</feature>
<feature type="region of interest" description="Disordered" evidence="10">
    <location>
        <begin position="191"/>
        <end position="214"/>
    </location>
</feature>
<dbReference type="GO" id="GO:0043529">
    <property type="term" value="C:GET complex"/>
    <property type="evidence" value="ECO:0007669"/>
    <property type="project" value="InterPro"/>
</dbReference>
<evidence type="ECO:0000256" key="1">
    <source>
        <dbReference type="ARBA" id="ARBA00004477"/>
    </source>
</evidence>
<keyword evidence="4 9" id="KW-0812">Transmembrane</keyword>
<accession>A0AAW0R8X7</accession>
<evidence type="ECO:0000256" key="8">
    <source>
        <dbReference type="ARBA" id="ARBA00023136"/>
    </source>
</evidence>
<dbReference type="Proteomes" id="UP001392437">
    <property type="component" value="Unassembled WGS sequence"/>
</dbReference>
<comment type="subcellular location">
    <subcellularLocation>
        <location evidence="1">Endoplasmic reticulum membrane</location>
        <topology evidence="1">Multi-pass membrane protein</topology>
    </subcellularLocation>
</comment>
<comment type="similarity">
    <text evidence="2 9">Belongs to the WRB/GET1 family.</text>
</comment>
<dbReference type="GO" id="GO:0043495">
    <property type="term" value="F:protein-membrane adaptor activity"/>
    <property type="evidence" value="ECO:0007669"/>
    <property type="project" value="TreeGrafter"/>
</dbReference>
<dbReference type="GO" id="GO:0005789">
    <property type="term" value="C:endoplasmic reticulum membrane"/>
    <property type="evidence" value="ECO:0007669"/>
    <property type="project" value="UniProtKB-SubCell"/>
</dbReference>
<proteinExistence type="inferred from homology"/>
<evidence type="ECO:0000256" key="2">
    <source>
        <dbReference type="ARBA" id="ARBA00010799"/>
    </source>
</evidence>
<evidence type="ECO:0000256" key="10">
    <source>
        <dbReference type="SAM" id="MobiDB-lite"/>
    </source>
</evidence>
<reference evidence="12 13" key="1">
    <citation type="submission" date="2023-01" db="EMBL/GenBank/DDBJ databases">
        <title>Analysis of 21 Apiospora genomes using comparative genomics revels a genus with tremendous synthesis potential of carbohydrate active enzymes and secondary metabolites.</title>
        <authorList>
            <person name="Sorensen T."/>
        </authorList>
    </citation>
    <scope>NUCLEOTIDE SEQUENCE [LARGE SCALE GENOMIC DNA]</scope>
    <source>
        <strain evidence="12 13">CBS 117206</strain>
    </source>
</reference>
<keyword evidence="7" id="KW-0175">Coiled coil</keyword>
<keyword evidence="8 9" id="KW-0472">Membrane</keyword>
<comment type="caution">
    <text evidence="12">The sequence shown here is derived from an EMBL/GenBank/DDBJ whole genome shotgun (WGS) entry which is preliminary data.</text>
</comment>
<feature type="chain" id="PRO_5043855645" evidence="11">
    <location>
        <begin position="21"/>
        <end position="214"/>
    </location>
</feature>
<dbReference type="Gene3D" id="1.10.287.660">
    <property type="entry name" value="Helix hairpin bin"/>
    <property type="match status" value="1"/>
</dbReference>
<evidence type="ECO:0000313" key="13">
    <source>
        <dbReference type="Proteomes" id="UP001392437"/>
    </source>
</evidence>
<evidence type="ECO:0000256" key="7">
    <source>
        <dbReference type="ARBA" id="ARBA00023054"/>
    </source>
</evidence>
<keyword evidence="11" id="KW-0732">Signal</keyword>
<organism evidence="12 13">
    <name type="scientific">Apiospora kogelbergensis</name>
    <dbReference type="NCBI Taxonomy" id="1337665"/>
    <lineage>
        <taxon>Eukaryota</taxon>
        <taxon>Fungi</taxon>
        <taxon>Dikarya</taxon>
        <taxon>Ascomycota</taxon>
        <taxon>Pezizomycotina</taxon>
        <taxon>Sordariomycetes</taxon>
        <taxon>Xylariomycetidae</taxon>
        <taxon>Amphisphaeriales</taxon>
        <taxon>Apiosporaceae</taxon>
        <taxon>Apiospora</taxon>
    </lineage>
</organism>
<dbReference type="AlphaFoldDB" id="A0AAW0R8X7"/>
<comment type="caution">
    <text evidence="9">Lacks conserved residue(s) required for the propagation of feature annotation.</text>
</comment>
<sequence length="214" mass="24245">MPSLLLVVFLVELAVHLVNTIGAATINNLLWTLYLMLPTQTSRATAERAKLQSEYLKIRRDLNATSSQDEFARWAKLRRQHDKLLDQLEKMKKSHEGVKTNFDRTIGVVRWTATRGLKWFLPMWYSKQPMFWLPHGWFPYYAEWVLSFPRAPLGSISIVSWQLACNGVIMLASDTITAILGLILGAKVQSREQPMKATQGAGKPKSATGSKKDS</sequence>
<evidence type="ECO:0000256" key="5">
    <source>
        <dbReference type="ARBA" id="ARBA00022824"/>
    </source>
</evidence>
<evidence type="ECO:0000313" key="12">
    <source>
        <dbReference type="EMBL" id="KAK8130216.1"/>
    </source>
</evidence>
<evidence type="ECO:0000256" key="9">
    <source>
        <dbReference type="HAMAP-Rule" id="MF_03113"/>
    </source>
</evidence>
<keyword evidence="13" id="KW-1185">Reference proteome</keyword>
<name>A0AAW0R8X7_9PEZI</name>
<evidence type="ECO:0000256" key="3">
    <source>
        <dbReference type="ARBA" id="ARBA00022448"/>
    </source>
</evidence>
<feature type="signal peptide" evidence="11">
    <location>
        <begin position="1"/>
        <end position="20"/>
    </location>
</feature>
<dbReference type="InterPro" id="IPR028945">
    <property type="entry name" value="Get1"/>
</dbReference>
<dbReference type="InterPro" id="IPR027538">
    <property type="entry name" value="Get1_fungi"/>
</dbReference>
<evidence type="ECO:0000256" key="6">
    <source>
        <dbReference type="ARBA" id="ARBA00022989"/>
    </source>
</evidence>
<dbReference type="Pfam" id="PF04420">
    <property type="entry name" value="CHD5"/>
    <property type="match status" value="1"/>
</dbReference>
<keyword evidence="6 9" id="KW-1133">Transmembrane helix</keyword>
<dbReference type="HAMAP" id="MF_03113">
    <property type="entry name" value="Get1"/>
    <property type="match status" value="1"/>
</dbReference>